<protein>
    <recommendedName>
        <fullName evidence="6">BHLH domain-containing protein</fullName>
    </recommendedName>
</protein>
<evidence type="ECO:0000256" key="5">
    <source>
        <dbReference type="SAM" id="MobiDB-lite"/>
    </source>
</evidence>
<dbReference type="GO" id="GO:0048658">
    <property type="term" value="P:anther wall tapetum development"/>
    <property type="evidence" value="ECO:0007669"/>
    <property type="project" value="InterPro"/>
</dbReference>
<proteinExistence type="predicted"/>
<name>A0AAW1MRT5_SAPOF</name>
<feature type="compositionally biased region" description="Pro residues" evidence="5">
    <location>
        <begin position="134"/>
        <end position="143"/>
    </location>
</feature>
<dbReference type="GO" id="GO:0046983">
    <property type="term" value="F:protein dimerization activity"/>
    <property type="evidence" value="ECO:0007669"/>
    <property type="project" value="InterPro"/>
</dbReference>
<organism evidence="7 8">
    <name type="scientific">Saponaria officinalis</name>
    <name type="common">Common soapwort</name>
    <name type="synonym">Lychnis saponaria</name>
    <dbReference type="NCBI Taxonomy" id="3572"/>
    <lineage>
        <taxon>Eukaryota</taxon>
        <taxon>Viridiplantae</taxon>
        <taxon>Streptophyta</taxon>
        <taxon>Embryophyta</taxon>
        <taxon>Tracheophyta</taxon>
        <taxon>Spermatophyta</taxon>
        <taxon>Magnoliopsida</taxon>
        <taxon>eudicotyledons</taxon>
        <taxon>Gunneridae</taxon>
        <taxon>Pentapetalae</taxon>
        <taxon>Caryophyllales</taxon>
        <taxon>Caryophyllaceae</taxon>
        <taxon>Caryophylleae</taxon>
        <taxon>Saponaria</taxon>
    </lineage>
</organism>
<evidence type="ECO:0000256" key="1">
    <source>
        <dbReference type="ARBA" id="ARBA00004123"/>
    </source>
</evidence>
<reference evidence="7" key="1">
    <citation type="submission" date="2024-03" db="EMBL/GenBank/DDBJ databases">
        <title>WGS assembly of Saponaria officinalis var. Norfolk2.</title>
        <authorList>
            <person name="Jenkins J."/>
            <person name="Shu S."/>
            <person name="Grimwood J."/>
            <person name="Barry K."/>
            <person name="Goodstein D."/>
            <person name="Schmutz J."/>
            <person name="Leebens-Mack J."/>
            <person name="Osbourn A."/>
        </authorList>
    </citation>
    <scope>NUCLEOTIDE SEQUENCE [LARGE SCALE GENOMIC DNA]</scope>
    <source>
        <strain evidence="7">JIC</strain>
    </source>
</reference>
<dbReference type="AlphaFoldDB" id="A0AAW1MRT5"/>
<keyword evidence="4" id="KW-0539">Nucleus</keyword>
<dbReference type="InterPro" id="IPR011598">
    <property type="entry name" value="bHLH_dom"/>
</dbReference>
<dbReference type="InterPro" id="IPR045896">
    <property type="entry name" value="MYC1-like_bHLH"/>
</dbReference>
<evidence type="ECO:0000259" key="6">
    <source>
        <dbReference type="PROSITE" id="PS50888"/>
    </source>
</evidence>
<dbReference type="InterPro" id="IPR036638">
    <property type="entry name" value="HLH_DNA-bd_sf"/>
</dbReference>
<feature type="domain" description="BHLH" evidence="6">
    <location>
        <begin position="279"/>
        <end position="328"/>
    </location>
</feature>
<feature type="region of interest" description="Disordered" evidence="5">
    <location>
        <begin position="130"/>
        <end position="162"/>
    </location>
</feature>
<keyword evidence="3" id="KW-0804">Transcription</keyword>
<dbReference type="Pfam" id="PF00010">
    <property type="entry name" value="HLH"/>
    <property type="match status" value="1"/>
</dbReference>
<dbReference type="Proteomes" id="UP001443914">
    <property type="component" value="Unassembled WGS sequence"/>
</dbReference>
<feature type="region of interest" description="Disordered" evidence="5">
    <location>
        <begin position="351"/>
        <end position="373"/>
    </location>
</feature>
<dbReference type="PROSITE" id="PS50888">
    <property type="entry name" value="BHLH"/>
    <property type="match status" value="1"/>
</dbReference>
<accession>A0AAW1MRT5</accession>
<keyword evidence="2" id="KW-0805">Transcription regulation</keyword>
<dbReference type="PANTHER" id="PTHR46834">
    <property type="entry name" value="TRANSCRIPTION FACTOR BHLH91"/>
    <property type="match status" value="1"/>
</dbReference>
<evidence type="ECO:0000256" key="3">
    <source>
        <dbReference type="ARBA" id="ARBA00023163"/>
    </source>
</evidence>
<evidence type="ECO:0000313" key="8">
    <source>
        <dbReference type="Proteomes" id="UP001443914"/>
    </source>
</evidence>
<dbReference type="CDD" id="cd18918">
    <property type="entry name" value="bHLH_AtMYC1_like"/>
    <property type="match status" value="1"/>
</dbReference>
<dbReference type="SUPFAM" id="SSF47459">
    <property type="entry name" value="HLH, helix-loop-helix DNA-binding domain"/>
    <property type="match status" value="1"/>
</dbReference>
<dbReference type="GO" id="GO:0005634">
    <property type="term" value="C:nucleus"/>
    <property type="evidence" value="ECO:0007669"/>
    <property type="project" value="UniProtKB-SubCell"/>
</dbReference>
<dbReference type="InterPro" id="IPR045895">
    <property type="entry name" value="bHLH91-like"/>
</dbReference>
<feature type="compositionally biased region" description="Pro residues" evidence="5">
    <location>
        <begin position="152"/>
        <end position="161"/>
    </location>
</feature>
<dbReference type="EMBL" id="JBDFQZ010000002">
    <property type="protein sequence ID" value="KAK9749058.1"/>
    <property type="molecule type" value="Genomic_DNA"/>
</dbReference>
<evidence type="ECO:0000313" key="7">
    <source>
        <dbReference type="EMBL" id="KAK9749058.1"/>
    </source>
</evidence>
<evidence type="ECO:0000256" key="4">
    <source>
        <dbReference type="ARBA" id="ARBA00023242"/>
    </source>
</evidence>
<sequence length="498" mass="55759">MYDLQTDASLACFDPNNPNININNIININNNNNNNNNSTNFDQNGFSLDTLNNNNNINNNIQQIDSNSMAIDFQNPNNINNDNNNDNNNWTVTNINNNYNQYDEDVHGTTTTSDLLTLLHLPRCTFASSSTTLLPPPPPPHTPPISFSKSSSPPPQSPPPTGLAAFLGEISPNMNMGMMMQENGSGSYDPLFHLNLPPQPSPLLRDLMFHGYPTNNGRINNGNCSLFAQMDDLEANNMNMNMNMNMNGISGIYQENNGEHMMNQNPIFEFTRGDDGKMVKSPKNFVTERQRRINFNSKYQQLRSLIPTPTKTDRASIVYDAIGYIKELKRTVGELKLLVEQKRISKNRTKRFKTEDHNLESETGGEHNNNNSHGVDLVKPDPDDAFAGSTQLRSSWLQRKCKDTEVDVRIVDDEVTIKLVQRKKINCLLSVSRTLDDLQLDLRHVAGGHVGDYYSYLFNSKICEGSTVYASAIANKLIEVVERQYAAASVAVAPTSSF</sequence>
<keyword evidence="8" id="KW-1185">Reference proteome</keyword>
<dbReference type="SMART" id="SM00353">
    <property type="entry name" value="HLH"/>
    <property type="match status" value="1"/>
</dbReference>
<evidence type="ECO:0000256" key="2">
    <source>
        <dbReference type="ARBA" id="ARBA00023015"/>
    </source>
</evidence>
<gene>
    <name evidence="7" type="ORF">RND81_02G099700</name>
</gene>
<comment type="caution">
    <text evidence="7">The sequence shown here is derived from an EMBL/GenBank/DDBJ whole genome shotgun (WGS) entry which is preliminary data.</text>
</comment>
<comment type="subcellular location">
    <subcellularLocation>
        <location evidence="1">Nucleus</location>
    </subcellularLocation>
</comment>
<dbReference type="PANTHER" id="PTHR46834:SF1">
    <property type="entry name" value="TRANSCRIPTION FACTOR BHLH10"/>
    <property type="match status" value="1"/>
</dbReference>
<dbReference type="GO" id="GO:0006355">
    <property type="term" value="P:regulation of DNA-templated transcription"/>
    <property type="evidence" value="ECO:0007669"/>
    <property type="project" value="InterPro"/>
</dbReference>
<dbReference type="Gene3D" id="4.10.280.10">
    <property type="entry name" value="Helix-loop-helix DNA-binding domain"/>
    <property type="match status" value="1"/>
</dbReference>